<dbReference type="Gene3D" id="2.60.120.260">
    <property type="entry name" value="Galactose-binding domain-like"/>
    <property type="match status" value="2"/>
</dbReference>
<dbReference type="PANTHER" id="PTHR39083:SF1">
    <property type="entry name" value="CYCLIC DI-GMP-BINDING PROTEIN"/>
    <property type="match status" value="1"/>
</dbReference>
<organism evidence="7 8">
    <name type="scientific">Leptolinea tardivitalis</name>
    <dbReference type="NCBI Taxonomy" id="229920"/>
    <lineage>
        <taxon>Bacteria</taxon>
        <taxon>Bacillati</taxon>
        <taxon>Chloroflexota</taxon>
        <taxon>Anaerolineae</taxon>
        <taxon>Anaerolineales</taxon>
        <taxon>Anaerolineaceae</taxon>
        <taxon>Leptolinea</taxon>
    </lineage>
</organism>
<dbReference type="Pfam" id="PF03170">
    <property type="entry name" value="BcsB"/>
    <property type="match status" value="2"/>
</dbReference>
<evidence type="ECO:0000256" key="1">
    <source>
        <dbReference type="ARBA" id="ARBA00004162"/>
    </source>
</evidence>
<evidence type="ECO:0000256" key="2">
    <source>
        <dbReference type="ARBA" id="ARBA00022475"/>
    </source>
</evidence>
<dbReference type="AlphaFoldDB" id="A0A0P6X3M7"/>
<feature type="transmembrane region" description="Helical" evidence="6">
    <location>
        <begin position="763"/>
        <end position="785"/>
    </location>
</feature>
<keyword evidence="4 6" id="KW-1133">Transmembrane helix</keyword>
<evidence type="ECO:0000313" key="8">
    <source>
        <dbReference type="Proteomes" id="UP000050430"/>
    </source>
</evidence>
<reference evidence="7 8" key="1">
    <citation type="submission" date="2015-07" db="EMBL/GenBank/DDBJ databases">
        <title>Genome sequence of Leptolinea tardivitalis DSM 16556.</title>
        <authorList>
            <person name="Hemp J."/>
            <person name="Ward L.M."/>
            <person name="Pace L.A."/>
            <person name="Fischer W.W."/>
        </authorList>
    </citation>
    <scope>NUCLEOTIDE SEQUENCE [LARGE SCALE GENOMIC DNA]</scope>
    <source>
        <strain evidence="7 8">YMTK-2</strain>
    </source>
</reference>
<evidence type="ECO:0000256" key="4">
    <source>
        <dbReference type="ARBA" id="ARBA00022989"/>
    </source>
</evidence>
<keyword evidence="8" id="KW-1185">Reference proteome</keyword>
<dbReference type="OrthoDB" id="138829at2"/>
<keyword evidence="5 6" id="KW-0472">Membrane</keyword>
<evidence type="ECO:0000313" key="7">
    <source>
        <dbReference type="EMBL" id="KPL74028.1"/>
    </source>
</evidence>
<dbReference type="Proteomes" id="UP000050430">
    <property type="component" value="Unassembled WGS sequence"/>
</dbReference>
<evidence type="ECO:0008006" key="9">
    <source>
        <dbReference type="Google" id="ProtNLM"/>
    </source>
</evidence>
<dbReference type="RefSeq" id="WP_062422997.1">
    <property type="nucleotide sequence ID" value="NZ_BBYA01000012.1"/>
</dbReference>
<keyword evidence="2" id="KW-1003">Cell membrane</keyword>
<name>A0A0P6X3M7_9CHLR</name>
<proteinExistence type="predicted"/>
<gene>
    <name evidence="7" type="ORF">ADM99_01990</name>
</gene>
<comment type="caution">
    <text evidence="7">The sequence shown here is derived from an EMBL/GenBank/DDBJ whole genome shotgun (WGS) entry which is preliminary data.</text>
</comment>
<evidence type="ECO:0000256" key="5">
    <source>
        <dbReference type="ARBA" id="ARBA00023136"/>
    </source>
</evidence>
<sequence length="791" mass="84702">MRRIIPISIITILVLLVFSVVPAAAQVPISTPTPGVSPTPTKFPLQQGTDVYSFSNLGKIDQIMNGPYDSLWVNFSVPNNWQLNDGASIQLHLNNSFNTSSTLSEAELIKATGATLDVEFNGVWLTTLLLNWSGEKVINVPISPRSIFNSTNGQHYVALYLNAAIDCNIDHQTTVAVLSDSSLKLSHDMVVPKVNLSQFPIPLYQDSAFFANTIIAPSAAAAPTPTASLNGQNINTGLFSATTQVAVPPAVMVTRDNPDLAELQSALIINAGLGRISNGNLPLTTIPISKLTEDIKKSAHLIFVGKGPEFSVLKSANLPTVYDGVSFKTPKAVADDGLIPEVVSPWDTSKVILIVSGDSDAGILKAAKAVSSGVIMPSDRNDLAIVSNVIPGKLITTVNDDRTLADLKYDTIRLDGTGVRNYKYLFLIPPGQMLRNDAYLKLSFTNSPFLDQGQSALSVYINNQAIGGVRYSVESSRSIVTEQINIPGYLLRAGMNQLTIETDHKPMNYCSGSVTSNLWTSISNQSLLHIPLTPVTPGIVKQTTLANFLDFLSTSPTLESTGFIVAKNSPDAIKTAAQIAYQLGSVMTGDMVELDAAYADAVPEEFKKDHDLVIIGRASQLPILADLGSNLPAQFDKGSDVAQETVFRVIYRIPPNISVGYLELLATPWNSARNILAVLGSTDEGLGYSANALLVDQTQKKLGGNFAVIRNDQVLTGDTRLGTGTGNISSTLIPGATILTQVPTDLPTLAPKEAIPFANRTDWILPAVAGFSILTVLIIVVVILTSRRKNL</sequence>
<dbReference type="EMBL" id="LGCK01000004">
    <property type="protein sequence ID" value="KPL74028.1"/>
    <property type="molecule type" value="Genomic_DNA"/>
</dbReference>
<evidence type="ECO:0000256" key="6">
    <source>
        <dbReference type="SAM" id="Phobius"/>
    </source>
</evidence>
<dbReference type="InterPro" id="IPR018513">
    <property type="entry name" value="Cell_synthase_bac"/>
</dbReference>
<dbReference type="GO" id="GO:0006011">
    <property type="term" value="P:UDP-alpha-D-glucose metabolic process"/>
    <property type="evidence" value="ECO:0007669"/>
    <property type="project" value="InterPro"/>
</dbReference>
<dbReference type="PANTHER" id="PTHR39083">
    <property type="entry name" value="CYCLIC DI-GMP-BINDING PROTEIN"/>
    <property type="match status" value="1"/>
</dbReference>
<dbReference type="STRING" id="229920.ADM99_01990"/>
<comment type="subcellular location">
    <subcellularLocation>
        <location evidence="1">Cell membrane</location>
        <topology evidence="1">Single-pass membrane protein</topology>
    </subcellularLocation>
</comment>
<evidence type="ECO:0000256" key="3">
    <source>
        <dbReference type="ARBA" id="ARBA00022692"/>
    </source>
</evidence>
<protein>
    <recommendedName>
        <fullName evidence="9">Cellulose synthase regulatory subunit</fullName>
    </recommendedName>
</protein>
<dbReference type="GO" id="GO:0005886">
    <property type="term" value="C:plasma membrane"/>
    <property type="evidence" value="ECO:0007669"/>
    <property type="project" value="UniProtKB-SubCell"/>
</dbReference>
<keyword evidence="3 6" id="KW-0812">Transmembrane</keyword>
<accession>A0A0P6X3M7</accession>